<dbReference type="Pfam" id="PF00005">
    <property type="entry name" value="ABC_tran"/>
    <property type="match status" value="2"/>
</dbReference>
<dbReference type="Gene3D" id="1.20.1560.10">
    <property type="entry name" value="ABC transporter type 1, transmembrane domain"/>
    <property type="match status" value="2"/>
</dbReference>
<evidence type="ECO:0000256" key="5">
    <source>
        <dbReference type="ARBA" id="ARBA00022448"/>
    </source>
</evidence>
<dbReference type="GO" id="GO:0016887">
    <property type="term" value="F:ATP hydrolysis activity"/>
    <property type="evidence" value="ECO:0007669"/>
    <property type="project" value="InterPro"/>
</dbReference>
<evidence type="ECO:0000256" key="14">
    <source>
        <dbReference type="ARBA" id="ARBA00024220"/>
    </source>
</evidence>
<evidence type="ECO:0000256" key="8">
    <source>
        <dbReference type="ARBA" id="ARBA00022741"/>
    </source>
</evidence>
<evidence type="ECO:0000256" key="11">
    <source>
        <dbReference type="ARBA" id="ARBA00022989"/>
    </source>
</evidence>
<dbReference type="Proteomes" id="UP000322234">
    <property type="component" value="Unassembled WGS sequence"/>
</dbReference>
<name>A0A6B0SAX3_9CETA</name>
<dbReference type="CDD" id="cd18593">
    <property type="entry name" value="ABC_6TM_MRP4_D1_like"/>
    <property type="match status" value="1"/>
</dbReference>
<evidence type="ECO:0000256" key="22">
    <source>
        <dbReference type="ARBA" id="ARBA00050626"/>
    </source>
</evidence>
<evidence type="ECO:0000256" key="32">
    <source>
        <dbReference type="ARBA" id="ARBA00052647"/>
    </source>
</evidence>
<feature type="transmembrane region" description="Helical" evidence="36">
    <location>
        <begin position="1004"/>
        <end position="1025"/>
    </location>
</feature>
<reference evidence="39" key="1">
    <citation type="submission" date="2019-10" db="EMBL/GenBank/DDBJ databases">
        <title>The sequence and de novo assembly of the wild yak genome.</title>
        <authorList>
            <person name="Liu Y."/>
        </authorList>
    </citation>
    <scope>NUCLEOTIDE SEQUENCE [LARGE SCALE GENOMIC DNA]</scope>
    <source>
        <strain evidence="39">WY2019</strain>
    </source>
</reference>
<comment type="catalytic activity">
    <reaction evidence="27">
        <text>taurochenodeoxycholate(in) + glutathione(in) + ATP + H2O = taurochenodeoxycholate(out) + glutathione(out) + ADP + phosphate + H(+)</text>
        <dbReference type="Rhea" id="RHEA:66412"/>
        <dbReference type="ChEBI" id="CHEBI:9407"/>
        <dbReference type="ChEBI" id="CHEBI:15377"/>
        <dbReference type="ChEBI" id="CHEBI:15378"/>
        <dbReference type="ChEBI" id="CHEBI:30616"/>
        <dbReference type="ChEBI" id="CHEBI:43474"/>
        <dbReference type="ChEBI" id="CHEBI:57925"/>
        <dbReference type="ChEBI" id="CHEBI:456216"/>
    </reaction>
    <physiologicalReaction direction="left-to-right" evidence="27">
        <dbReference type="Rhea" id="RHEA:66413"/>
    </physiologicalReaction>
</comment>
<dbReference type="InterPro" id="IPR027417">
    <property type="entry name" value="P-loop_NTPase"/>
</dbReference>
<comment type="catalytic activity">
    <reaction evidence="29">
        <text>glycochenodeoxycholate(in) + glutathione(in) + ATP + H2O = glycochenodeoxycholate(out) + glutathione(out) + ADP + phosphate + H(+)</text>
        <dbReference type="Rhea" id="RHEA:66408"/>
        <dbReference type="ChEBI" id="CHEBI:15377"/>
        <dbReference type="ChEBI" id="CHEBI:15378"/>
        <dbReference type="ChEBI" id="CHEBI:30616"/>
        <dbReference type="ChEBI" id="CHEBI:36252"/>
        <dbReference type="ChEBI" id="CHEBI:43474"/>
        <dbReference type="ChEBI" id="CHEBI:57925"/>
        <dbReference type="ChEBI" id="CHEBI:456216"/>
    </reaction>
    <physiologicalReaction direction="left-to-right" evidence="29">
        <dbReference type="Rhea" id="RHEA:66409"/>
    </physiologicalReaction>
</comment>
<evidence type="ECO:0000256" key="9">
    <source>
        <dbReference type="ARBA" id="ARBA00022840"/>
    </source>
</evidence>
<dbReference type="InterPro" id="IPR030240">
    <property type="entry name" value="ABCC4_TMD1"/>
</dbReference>
<evidence type="ECO:0000256" key="29">
    <source>
        <dbReference type="ARBA" id="ARBA00051624"/>
    </source>
</evidence>
<comment type="catalytic activity">
    <reaction evidence="20">
        <text>urate(in) + ATP + H2O = urate(out) + ADP + phosphate + H(+)</text>
        <dbReference type="Rhea" id="RHEA:16461"/>
        <dbReference type="ChEBI" id="CHEBI:15377"/>
        <dbReference type="ChEBI" id="CHEBI:15378"/>
        <dbReference type="ChEBI" id="CHEBI:17775"/>
        <dbReference type="ChEBI" id="CHEBI:30616"/>
        <dbReference type="ChEBI" id="CHEBI:43474"/>
        <dbReference type="ChEBI" id="CHEBI:456216"/>
    </reaction>
    <physiologicalReaction direction="left-to-right" evidence="20">
        <dbReference type="Rhea" id="RHEA:16462"/>
    </physiologicalReaction>
</comment>
<keyword evidence="12" id="KW-0445">Lipid transport</keyword>
<dbReference type="GO" id="GO:0006869">
    <property type="term" value="P:lipid transport"/>
    <property type="evidence" value="ECO:0007669"/>
    <property type="project" value="UniProtKB-KW"/>
</dbReference>
<dbReference type="GO" id="GO:0016323">
    <property type="term" value="C:basolateral plasma membrane"/>
    <property type="evidence" value="ECO:0007669"/>
    <property type="project" value="UniProtKB-SubCell"/>
</dbReference>
<dbReference type="CDD" id="cd03250">
    <property type="entry name" value="ABCC_MRP_domain1"/>
    <property type="match status" value="1"/>
</dbReference>
<feature type="transmembrane region" description="Helical" evidence="36">
    <location>
        <begin position="830"/>
        <end position="853"/>
    </location>
</feature>
<comment type="catalytic activity">
    <reaction evidence="23">
        <text>prostaglandin E1(in) + ATP + H2O = prostaglandin E1(out) + ADP + phosphate + H(+)</text>
        <dbReference type="Rhea" id="RHEA:66392"/>
        <dbReference type="ChEBI" id="CHEBI:15377"/>
        <dbReference type="ChEBI" id="CHEBI:15378"/>
        <dbReference type="ChEBI" id="CHEBI:30616"/>
        <dbReference type="ChEBI" id="CHEBI:43474"/>
        <dbReference type="ChEBI" id="CHEBI:57397"/>
        <dbReference type="ChEBI" id="CHEBI:456216"/>
    </reaction>
    <physiologicalReaction direction="left-to-right" evidence="23">
        <dbReference type="Rhea" id="RHEA:66393"/>
    </physiologicalReaction>
</comment>
<dbReference type="GO" id="GO:0015431">
    <property type="term" value="F:ABC-type glutathione S-conjugate transporter activity"/>
    <property type="evidence" value="ECO:0007669"/>
    <property type="project" value="UniProtKB-EC"/>
</dbReference>
<comment type="cofactor">
    <cofactor evidence="1">
        <name>Mg(2+)</name>
        <dbReference type="ChEBI" id="CHEBI:18420"/>
    </cofactor>
</comment>
<feature type="domain" description="ABC transporter" evidence="37">
    <location>
        <begin position="1028"/>
        <end position="1252"/>
    </location>
</feature>
<evidence type="ECO:0000256" key="13">
    <source>
        <dbReference type="ARBA" id="ARBA00023136"/>
    </source>
</evidence>
<feature type="transmembrane region" description="Helical" evidence="36">
    <location>
        <begin position="758"/>
        <end position="786"/>
    </location>
</feature>
<evidence type="ECO:0000256" key="4">
    <source>
        <dbReference type="ARBA" id="ARBA00012191"/>
    </source>
</evidence>
<evidence type="ECO:0000256" key="30">
    <source>
        <dbReference type="ARBA" id="ARBA00051844"/>
    </source>
</evidence>
<dbReference type="SUPFAM" id="SSF52540">
    <property type="entry name" value="P-loop containing nucleoside triphosphate hydrolases"/>
    <property type="match status" value="2"/>
</dbReference>
<comment type="catalytic activity">
    <reaction evidence="30">
        <text>taurocholate(in) + glutathione(in) + ATP + H2O = taurocholate(out) + glutathione(out) + ADP + phosphate + H(+)</text>
        <dbReference type="Rhea" id="RHEA:66404"/>
        <dbReference type="ChEBI" id="CHEBI:15377"/>
        <dbReference type="ChEBI" id="CHEBI:15378"/>
        <dbReference type="ChEBI" id="CHEBI:30616"/>
        <dbReference type="ChEBI" id="CHEBI:36257"/>
        <dbReference type="ChEBI" id="CHEBI:43474"/>
        <dbReference type="ChEBI" id="CHEBI:57925"/>
        <dbReference type="ChEBI" id="CHEBI:456216"/>
    </reaction>
    <physiologicalReaction direction="left-to-right" evidence="30">
        <dbReference type="Rhea" id="RHEA:66405"/>
    </physiologicalReaction>
</comment>
<feature type="transmembrane region" description="Helical" evidence="36">
    <location>
        <begin position="972"/>
        <end position="992"/>
    </location>
</feature>
<comment type="subcellular location">
    <subcellularLocation>
        <location evidence="2">Apical cell membrane</location>
        <topology evidence="2">Multi-pass membrane protein</topology>
    </subcellularLocation>
    <subcellularLocation>
        <location evidence="3">Basolateral cell membrane</location>
        <topology evidence="3">Multi-pass membrane protein</topology>
    </subcellularLocation>
</comment>
<evidence type="ECO:0000313" key="39">
    <source>
        <dbReference type="EMBL" id="MXQ99161.1"/>
    </source>
</evidence>
<evidence type="ECO:0000256" key="31">
    <source>
        <dbReference type="ARBA" id="ARBA00052534"/>
    </source>
</evidence>
<dbReference type="GO" id="GO:0016324">
    <property type="term" value="C:apical plasma membrane"/>
    <property type="evidence" value="ECO:0007669"/>
    <property type="project" value="UniProtKB-SubCell"/>
</dbReference>
<dbReference type="SMART" id="SM00382">
    <property type="entry name" value="AAA"/>
    <property type="match status" value="1"/>
</dbReference>
<evidence type="ECO:0000256" key="26">
    <source>
        <dbReference type="ARBA" id="ARBA00051287"/>
    </source>
</evidence>
<comment type="catalytic activity">
    <reaction evidence="21">
        <text>tauroursodeoxycholate(in) + glutathione(in) + ATP + H2O = tauroursodeoxycholate(out) + glutathione(out) + ADP + phosphate + H(+)</text>
        <dbReference type="Rhea" id="RHEA:66420"/>
        <dbReference type="ChEBI" id="CHEBI:15377"/>
        <dbReference type="ChEBI" id="CHEBI:15378"/>
        <dbReference type="ChEBI" id="CHEBI:30616"/>
        <dbReference type="ChEBI" id="CHEBI:43474"/>
        <dbReference type="ChEBI" id="CHEBI:57925"/>
        <dbReference type="ChEBI" id="CHEBI:132028"/>
        <dbReference type="ChEBI" id="CHEBI:456216"/>
    </reaction>
    <physiologicalReaction direction="left-to-right" evidence="21">
        <dbReference type="Rhea" id="RHEA:66421"/>
    </physiologicalReaction>
</comment>
<evidence type="ECO:0000313" key="40">
    <source>
        <dbReference type="Proteomes" id="UP000322234"/>
    </source>
</evidence>
<comment type="catalytic activity">
    <reaction evidence="25">
        <text>leukotriene B4(in) + ATP + H2O = leukotriene B4(out) + ADP + phosphate + H(+)</text>
        <dbReference type="Rhea" id="RHEA:66424"/>
        <dbReference type="ChEBI" id="CHEBI:15377"/>
        <dbReference type="ChEBI" id="CHEBI:15378"/>
        <dbReference type="ChEBI" id="CHEBI:30616"/>
        <dbReference type="ChEBI" id="CHEBI:43474"/>
        <dbReference type="ChEBI" id="CHEBI:57461"/>
        <dbReference type="ChEBI" id="CHEBI:456216"/>
    </reaction>
</comment>
<dbReference type="Gene3D" id="3.40.50.300">
    <property type="entry name" value="P-loop containing nucleotide triphosphate hydrolases"/>
    <property type="match status" value="2"/>
</dbReference>
<evidence type="ECO:0000256" key="12">
    <source>
        <dbReference type="ARBA" id="ARBA00023055"/>
    </source>
</evidence>
<comment type="catalytic activity">
    <reaction evidence="24">
        <text>cholate(in) + glutathione(in) + ATP + H2O = cholate(out) + glutathione(out) + ADP + phosphate + H(+)</text>
        <dbReference type="Rhea" id="RHEA:66396"/>
        <dbReference type="ChEBI" id="CHEBI:15377"/>
        <dbReference type="ChEBI" id="CHEBI:15378"/>
        <dbReference type="ChEBI" id="CHEBI:29747"/>
        <dbReference type="ChEBI" id="CHEBI:30616"/>
        <dbReference type="ChEBI" id="CHEBI:43474"/>
        <dbReference type="ChEBI" id="CHEBI:57925"/>
        <dbReference type="ChEBI" id="CHEBI:456216"/>
    </reaction>
    <physiologicalReaction direction="left-to-right" evidence="24">
        <dbReference type="Rhea" id="RHEA:66397"/>
    </physiologicalReaction>
</comment>
<dbReference type="InterPro" id="IPR011527">
    <property type="entry name" value="ABC1_TM_dom"/>
</dbReference>
<evidence type="ECO:0000259" key="37">
    <source>
        <dbReference type="PROSITE" id="PS50893"/>
    </source>
</evidence>
<dbReference type="FunFam" id="1.20.1560.10:FF:000014">
    <property type="entry name" value="Multidrug resistance-associated protein member 4"/>
    <property type="match status" value="1"/>
</dbReference>
<evidence type="ECO:0000256" key="18">
    <source>
        <dbReference type="ARBA" id="ARBA00047576"/>
    </source>
</evidence>
<feature type="transmembrane region" description="Helical" evidence="36">
    <location>
        <begin position="344"/>
        <end position="361"/>
    </location>
</feature>
<feature type="domain" description="ABC transmembrane type-1" evidence="38">
    <location>
        <begin position="710"/>
        <end position="1000"/>
    </location>
</feature>
<gene>
    <name evidence="39" type="ORF">E5288_WYG012307</name>
</gene>
<comment type="catalytic activity">
    <reaction evidence="17">
        <text>leukotriene C4(in) + ATP + H2O = leukotriene C4(out) + ADP + phosphate + H(+)</text>
        <dbReference type="Rhea" id="RHEA:38963"/>
        <dbReference type="ChEBI" id="CHEBI:15377"/>
        <dbReference type="ChEBI" id="CHEBI:15378"/>
        <dbReference type="ChEBI" id="CHEBI:30616"/>
        <dbReference type="ChEBI" id="CHEBI:43474"/>
        <dbReference type="ChEBI" id="CHEBI:57973"/>
        <dbReference type="ChEBI" id="CHEBI:456216"/>
    </reaction>
    <physiologicalReaction direction="left-to-right" evidence="17">
        <dbReference type="Rhea" id="RHEA:38964"/>
    </physiologicalReaction>
</comment>
<evidence type="ECO:0000256" key="7">
    <source>
        <dbReference type="ARBA" id="ARBA00022692"/>
    </source>
</evidence>
<proteinExistence type="predicted"/>
<evidence type="ECO:0000256" key="21">
    <source>
        <dbReference type="ARBA" id="ARBA00050117"/>
    </source>
</evidence>
<evidence type="ECO:0000256" key="2">
    <source>
        <dbReference type="ARBA" id="ARBA00004424"/>
    </source>
</evidence>
<feature type="transmembrane region" description="Helical" evidence="36">
    <location>
        <begin position="233"/>
        <end position="254"/>
    </location>
</feature>
<evidence type="ECO:0000256" key="35">
    <source>
        <dbReference type="ARBA" id="ARBA00082792"/>
    </source>
</evidence>
<dbReference type="PROSITE" id="PS50893">
    <property type="entry name" value="ABC_TRANSPORTER_2"/>
    <property type="match status" value="2"/>
</dbReference>
<dbReference type="EC" id="7.6.2.3" evidence="14"/>
<feature type="domain" description="ABC transporter" evidence="37">
    <location>
        <begin position="410"/>
        <end position="632"/>
    </location>
</feature>
<keyword evidence="7 36" id="KW-0812">Transmembrane</keyword>
<evidence type="ECO:0000256" key="16">
    <source>
        <dbReference type="ARBA" id="ARBA00047279"/>
    </source>
</evidence>
<comment type="catalytic activity">
    <reaction evidence="32">
        <text>glycodeoxycholate(in) + glutathione(in) + ATP + H2O = glycodeoxycholate(out) + glutathione(out) + ADP + phosphate + H(+)</text>
        <dbReference type="Rhea" id="RHEA:66380"/>
        <dbReference type="ChEBI" id="CHEBI:15377"/>
        <dbReference type="ChEBI" id="CHEBI:15378"/>
        <dbReference type="ChEBI" id="CHEBI:30616"/>
        <dbReference type="ChEBI" id="CHEBI:43474"/>
        <dbReference type="ChEBI" id="CHEBI:57925"/>
        <dbReference type="ChEBI" id="CHEBI:82982"/>
        <dbReference type="ChEBI" id="CHEBI:456216"/>
    </reaction>
    <physiologicalReaction direction="left-to-right" evidence="32">
        <dbReference type="Rhea" id="RHEA:66381"/>
    </physiologicalReaction>
</comment>
<evidence type="ECO:0000256" key="6">
    <source>
        <dbReference type="ARBA" id="ARBA00022475"/>
    </source>
</evidence>
<comment type="catalytic activity">
    <reaction evidence="26">
        <text>prostaglandin E2(in) + ATP + H2O = prostaglandin E2(out) + ADP + phosphate + H(+)</text>
        <dbReference type="Rhea" id="RHEA:66388"/>
        <dbReference type="ChEBI" id="CHEBI:15377"/>
        <dbReference type="ChEBI" id="CHEBI:15378"/>
        <dbReference type="ChEBI" id="CHEBI:30616"/>
        <dbReference type="ChEBI" id="CHEBI:43474"/>
        <dbReference type="ChEBI" id="CHEBI:456216"/>
        <dbReference type="ChEBI" id="CHEBI:606564"/>
    </reaction>
    <physiologicalReaction direction="left-to-right" evidence="26">
        <dbReference type="Rhea" id="RHEA:66389"/>
    </physiologicalReaction>
</comment>
<comment type="catalytic activity">
    <reaction evidence="19">
        <text>an S-substituted glutathione(in) + ATP + H2O = an S-substituted glutathione(out) + ADP + phosphate + H(+)</text>
        <dbReference type="Rhea" id="RHEA:19121"/>
        <dbReference type="ChEBI" id="CHEBI:15377"/>
        <dbReference type="ChEBI" id="CHEBI:15378"/>
        <dbReference type="ChEBI" id="CHEBI:30616"/>
        <dbReference type="ChEBI" id="CHEBI:43474"/>
        <dbReference type="ChEBI" id="CHEBI:90779"/>
        <dbReference type="ChEBI" id="CHEBI:456216"/>
        <dbReference type="EC" id="7.6.2.3"/>
    </reaction>
    <physiologicalReaction direction="left-to-right" evidence="19">
        <dbReference type="Rhea" id="RHEA:19122"/>
    </physiologicalReaction>
</comment>
<dbReference type="PANTHER" id="PTHR24223">
    <property type="entry name" value="ATP-BINDING CASSETTE SUB-FAMILY C"/>
    <property type="match status" value="1"/>
</dbReference>
<dbReference type="GO" id="GO:0008559">
    <property type="term" value="F:ABC-type xenobiotic transporter activity"/>
    <property type="evidence" value="ECO:0007669"/>
    <property type="project" value="UniProtKB-EC"/>
</dbReference>
<dbReference type="GO" id="GO:0005524">
    <property type="term" value="F:ATP binding"/>
    <property type="evidence" value="ECO:0007669"/>
    <property type="project" value="UniProtKB-KW"/>
</dbReference>
<dbReference type="InterPro" id="IPR003439">
    <property type="entry name" value="ABC_transporter-like_ATP-bd"/>
</dbReference>
<evidence type="ECO:0000256" key="23">
    <source>
        <dbReference type="ARBA" id="ARBA00050718"/>
    </source>
</evidence>
<evidence type="ECO:0000256" key="36">
    <source>
        <dbReference type="SAM" id="Phobius"/>
    </source>
</evidence>
<dbReference type="FunFam" id="3.40.50.300:FF:000163">
    <property type="entry name" value="Multidrug resistance-associated protein member 4"/>
    <property type="match status" value="1"/>
</dbReference>
<evidence type="ECO:0000256" key="27">
    <source>
        <dbReference type="ARBA" id="ARBA00051304"/>
    </source>
</evidence>
<comment type="catalytic activity">
    <reaction evidence="33">
        <text>3',5'-cyclic GMP(in) + ATP + H2O = 3',5'-cyclic GMP(out) + ADP + phosphate + H(+)</text>
        <dbReference type="Rhea" id="RHEA:66188"/>
        <dbReference type="ChEBI" id="CHEBI:15377"/>
        <dbReference type="ChEBI" id="CHEBI:15378"/>
        <dbReference type="ChEBI" id="CHEBI:30616"/>
        <dbReference type="ChEBI" id="CHEBI:43474"/>
        <dbReference type="ChEBI" id="CHEBI:57746"/>
        <dbReference type="ChEBI" id="CHEBI:456216"/>
    </reaction>
    <physiologicalReaction direction="left-to-right" evidence="33">
        <dbReference type="Rhea" id="RHEA:66189"/>
    </physiologicalReaction>
</comment>
<feature type="transmembrane region" description="Helical" evidence="36">
    <location>
        <begin position="208"/>
        <end position="227"/>
    </location>
</feature>
<comment type="catalytic activity">
    <reaction evidence="31">
        <text>glycocholate(in) + glutathione(in) + ATP + H2O = glycocholate(out) + glutathione(out) + ADP + phosphate + H(+)</text>
        <dbReference type="Rhea" id="RHEA:66400"/>
        <dbReference type="ChEBI" id="CHEBI:15377"/>
        <dbReference type="ChEBI" id="CHEBI:15378"/>
        <dbReference type="ChEBI" id="CHEBI:29746"/>
        <dbReference type="ChEBI" id="CHEBI:30616"/>
        <dbReference type="ChEBI" id="CHEBI:43474"/>
        <dbReference type="ChEBI" id="CHEBI:57925"/>
        <dbReference type="ChEBI" id="CHEBI:456216"/>
    </reaction>
    <physiologicalReaction direction="left-to-right" evidence="31">
        <dbReference type="Rhea" id="RHEA:66401"/>
    </physiologicalReaction>
</comment>
<dbReference type="PROSITE" id="PS50929">
    <property type="entry name" value="ABC_TM1F"/>
    <property type="match status" value="2"/>
</dbReference>
<comment type="subunit">
    <text evidence="34">Interacts (via PDZ-binding motif) with SNX27 (via PDZ domain); this interaction accelerates MRP4 internalization.</text>
</comment>
<keyword evidence="9" id="KW-0067">ATP-binding</keyword>
<dbReference type="InterPro" id="IPR050173">
    <property type="entry name" value="ABC_transporter_C-like"/>
</dbReference>
<dbReference type="FunFam" id="3.40.50.300:FF:000482">
    <property type="entry name" value="Multidrug resistance-associated protein member 4"/>
    <property type="match status" value="1"/>
</dbReference>
<comment type="catalytic activity">
    <reaction evidence="16">
        <text>dehydroepiandrosterone 3-sulfate(in) + ATP + H2O = dehydroepiandrosterone 3-sulfate(out) + ADP + phosphate + H(+)</text>
        <dbReference type="Rhea" id="RHEA:61364"/>
        <dbReference type="ChEBI" id="CHEBI:15377"/>
        <dbReference type="ChEBI" id="CHEBI:15378"/>
        <dbReference type="ChEBI" id="CHEBI:30616"/>
        <dbReference type="ChEBI" id="CHEBI:43474"/>
        <dbReference type="ChEBI" id="CHEBI:57905"/>
        <dbReference type="ChEBI" id="CHEBI:456216"/>
    </reaction>
    <physiologicalReaction direction="left-to-right" evidence="16">
        <dbReference type="Rhea" id="RHEA:61365"/>
    </physiologicalReaction>
</comment>
<evidence type="ECO:0000256" key="34">
    <source>
        <dbReference type="ARBA" id="ARBA00062847"/>
    </source>
</evidence>
<evidence type="ECO:0000256" key="15">
    <source>
        <dbReference type="ARBA" id="ARBA00034018"/>
    </source>
</evidence>
<dbReference type="FunFam" id="1.20.1560.10:FF:000027">
    <property type="entry name" value="ATP-binding cassette subfamily C member 4"/>
    <property type="match status" value="1"/>
</dbReference>
<keyword evidence="40" id="KW-1185">Reference proteome</keyword>
<keyword evidence="10" id="KW-1278">Translocase</keyword>
<keyword evidence="8" id="KW-0547">Nucleotide-binding</keyword>
<evidence type="ECO:0000256" key="10">
    <source>
        <dbReference type="ARBA" id="ARBA00022967"/>
    </source>
</evidence>
<evidence type="ECO:0000259" key="38">
    <source>
        <dbReference type="PROSITE" id="PS50929"/>
    </source>
</evidence>
<dbReference type="EMBL" id="VBQZ03000363">
    <property type="protein sequence ID" value="MXQ99161.1"/>
    <property type="molecule type" value="Genomic_DNA"/>
</dbReference>
<evidence type="ECO:0000256" key="33">
    <source>
        <dbReference type="ARBA" id="ARBA00052963"/>
    </source>
</evidence>
<evidence type="ECO:0000256" key="28">
    <source>
        <dbReference type="ARBA" id="ARBA00051604"/>
    </source>
</evidence>
<comment type="catalytic activity">
    <reaction evidence="18">
        <text>17beta-estradiol 17-O-(beta-D-glucuronate)(in) + ATP + H2O = 17beta-estradiol 17-O-(beta-D-glucuronate)(out) + ADP + phosphate + H(+)</text>
        <dbReference type="Rhea" id="RHEA:60128"/>
        <dbReference type="ChEBI" id="CHEBI:15377"/>
        <dbReference type="ChEBI" id="CHEBI:15378"/>
        <dbReference type="ChEBI" id="CHEBI:30616"/>
        <dbReference type="ChEBI" id="CHEBI:43474"/>
        <dbReference type="ChEBI" id="CHEBI:82961"/>
        <dbReference type="ChEBI" id="CHEBI:456216"/>
    </reaction>
    <physiologicalReaction direction="left-to-right" evidence="18">
        <dbReference type="Rhea" id="RHEA:60129"/>
    </physiologicalReaction>
</comment>
<evidence type="ECO:0000256" key="1">
    <source>
        <dbReference type="ARBA" id="ARBA00001946"/>
    </source>
</evidence>
<dbReference type="AlphaFoldDB" id="A0A6B0SAX3"/>
<evidence type="ECO:0000256" key="24">
    <source>
        <dbReference type="ARBA" id="ARBA00051057"/>
    </source>
</evidence>
<protein>
    <recommendedName>
        <fullName evidence="35">Multidrug resistance-associated protein 4</fullName>
        <ecNumber evidence="4">7.6.2.2</ecNumber>
        <ecNumber evidence="14">7.6.2.3</ecNumber>
    </recommendedName>
</protein>
<feature type="transmembrane region" description="Helical" evidence="36">
    <location>
        <begin position="706"/>
        <end position="725"/>
    </location>
</feature>
<dbReference type="SUPFAM" id="SSF90123">
    <property type="entry name" value="ABC transporter transmembrane region"/>
    <property type="match status" value="2"/>
</dbReference>
<dbReference type="Pfam" id="PF00664">
    <property type="entry name" value="ABC_membrane"/>
    <property type="match status" value="2"/>
</dbReference>
<feature type="transmembrane region" description="Helical" evidence="36">
    <location>
        <begin position="318"/>
        <end position="338"/>
    </location>
</feature>
<evidence type="ECO:0000256" key="19">
    <source>
        <dbReference type="ARBA" id="ARBA00048007"/>
    </source>
</evidence>
<evidence type="ECO:0000256" key="20">
    <source>
        <dbReference type="ARBA" id="ARBA00048665"/>
    </source>
</evidence>
<evidence type="ECO:0000256" key="3">
    <source>
        <dbReference type="ARBA" id="ARBA00004554"/>
    </source>
</evidence>
<accession>A0A6B0SAX3</accession>
<evidence type="ECO:0000256" key="25">
    <source>
        <dbReference type="ARBA" id="ARBA00051151"/>
    </source>
</evidence>
<sequence length="1267" mass="143686">MRPVSLEEKPNPLQDANFCSRLFSWWLNPLFKIGYERKLKQDDLYSVLPEDRSQRLGEELQGYWDREILRAQKDAREPSLMKTIVKCYWKLYFALGLLIFLEEGTKVVLPIFLGKIISYVENYDPDNSAALHEAYGYAAGLSACVLVWAVLHHLCFYHMQRVGMRLRVAVCRMIYRKSLHLSSSAMGKTTTGQIVNLLSNDVNRFDQVTMFLHYLWVGPLQAIAVTALLWMEIGISCLAGMAVLIILLLLQSCVGNSFSSLRSKTAALTDDRIRTMSEVITGIRTVKMNAWEKSFIDLITRLRRKEISKILESSYLRGMNLASFFTVSKIMIFVTFITNELLDNLITASQVFVVVMLFEALRFSSTLYFPMAVEKVSEAIVSIRRIKNFLLLDEIPELHPQQPSDGERMVDMQDFTAFWDEESETPTLRGLSFTVRPGELLAVVGPVGAGKSSLLHAVLGELPPRQGKVSVHGRIAYVSQQPWVFPGTVRSNILFGKKYEKDRYEKVIRACALEEDLQNLKEDEIVRGDGGTPLSEGEKARVSLARAVYQDADIYLLDDPFSAVDAGVSRHLFEQCTRQALKEKITILVTHQLQYLKDASHILILRDGKMVERGTYSEFLKSGVDIFSLFEKGNEQSEPSPVPGAPTVISESLVQSLQSPRPSLKDAAPEDQDTENIQVTLPLEDHLEGKVGFKTYVNYFTAGADWPVIIFLMLVNITAQVAYVLQDLWLAFWANLQSELYSGTLVKEDEYVVFALNWYLGVYSGLTVSTLLFGITRSLLIFYILVYSSQTLHNKMLETILRSPVLFFNRNPIGKILNRFFKDIGYMDDLLPLIFQDFIQTFLLVIGVVGVMVAAIPWTAIPVIPLGIIFFFLRRYFLETSRDVKRLECTTRSPVFSHLASSLRGLWTIRAYKAEQKFLELFDAHQDLHSEAWFLLLTTSRWLAVYLDVTCAIFVTVVAFGALILVESLDAGHVGLVLSLTITLTSIFQWCVRQSVEAENMVMFIFLFLAFSGLLAFSSCCLSFPTPVSCRDWRDFPQTQPCLDLESETAPCSSVYSAVSQPHGIKNESFCPKQGMKSVWPIPQAPCVPLMQISLSVRLWEPVLFTGTMRENLDPFNEHTDNELWNALEEVQLKESIEGLPAKMNTKLAESGLNLSIGQKQLVCLTRALLRKNQILIIDKATSYVDPRTDEFIQKKIRERFAQCTVLTVAHRLSTVIDCEWIRVLDSGTQKESNRPYNLLQNRNSLFYKMVQQLGEEEAAVLTKRAK</sequence>
<keyword evidence="13 36" id="KW-0472">Membrane</keyword>
<organism evidence="39 40">
    <name type="scientific">Bos mutus</name>
    <name type="common">wild yak</name>
    <dbReference type="NCBI Taxonomy" id="72004"/>
    <lineage>
        <taxon>Eukaryota</taxon>
        <taxon>Metazoa</taxon>
        <taxon>Chordata</taxon>
        <taxon>Craniata</taxon>
        <taxon>Vertebrata</taxon>
        <taxon>Euteleostomi</taxon>
        <taxon>Mammalia</taxon>
        <taxon>Eutheria</taxon>
        <taxon>Laurasiatheria</taxon>
        <taxon>Artiodactyla</taxon>
        <taxon>Ruminantia</taxon>
        <taxon>Pecora</taxon>
        <taxon>Bovidae</taxon>
        <taxon>Bovinae</taxon>
        <taxon>Bos</taxon>
    </lineage>
</organism>
<comment type="catalytic activity">
    <reaction evidence="15">
        <text>ATP + H2O + xenobioticSide 1 = ADP + phosphate + xenobioticSide 2.</text>
        <dbReference type="EC" id="7.6.2.2"/>
    </reaction>
</comment>
<feature type="transmembrane region" description="Helical" evidence="36">
    <location>
        <begin position="859"/>
        <end position="877"/>
    </location>
</feature>
<dbReference type="EC" id="7.6.2.2" evidence="4"/>
<feature type="transmembrane region" description="Helical" evidence="36">
    <location>
        <begin position="943"/>
        <end position="966"/>
    </location>
</feature>
<dbReference type="InterPro" id="IPR003593">
    <property type="entry name" value="AAA+_ATPase"/>
</dbReference>
<evidence type="ECO:0000256" key="17">
    <source>
        <dbReference type="ARBA" id="ARBA00047523"/>
    </source>
</evidence>
<keyword evidence="6" id="KW-1003">Cell membrane</keyword>
<comment type="catalytic activity">
    <reaction evidence="22">
        <text>glycoursodeoxycholate(in) + glutathione(in) + ATP + H2O = glycoursodeoxycholate(out) + glutathione(out) + ADP + phosphate + H(+)</text>
        <dbReference type="Rhea" id="RHEA:66416"/>
        <dbReference type="ChEBI" id="CHEBI:15377"/>
        <dbReference type="ChEBI" id="CHEBI:15378"/>
        <dbReference type="ChEBI" id="CHEBI:30616"/>
        <dbReference type="ChEBI" id="CHEBI:43474"/>
        <dbReference type="ChEBI" id="CHEBI:57925"/>
        <dbReference type="ChEBI" id="CHEBI:132030"/>
        <dbReference type="ChEBI" id="CHEBI:456216"/>
    </reaction>
    <physiologicalReaction direction="left-to-right" evidence="22">
        <dbReference type="Rhea" id="RHEA:66417"/>
    </physiologicalReaction>
</comment>
<feature type="transmembrane region" description="Helical" evidence="36">
    <location>
        <begin position="134"/>
        <end position="157"/>
    </location>
</feature>
<keyword evidence="11 36" id="KW-1133">Transmembrane helix</keyword>
<keyword evidence="5" id="KW-0813">Transport</keyword>
<comment type="catalytic activity">
    <reaction evidence="28">
        <text>3',5'-cyclic AMP(in) + ATP + H2O = 3',5'-cyclic AMP(out) + ADP + phosphate + H(+)</text>
        <dbReference type="Rhea" id="RHEA:66184"/>
        <dbReference type="ChEBI" id="CHEBI:15377"/>
        <dbReference type="ChEBI" id="CHEBI:15378"/>
        <dbReference type="ChEBI" id="CHEBI:30616"/>
        <dbReference type="ChEBI" id="CHEBI:43474"/>
        <dbReference type="ChEBI" id="CHEBI:58165"/>
        <dbReference type="ChEBI" id="CHEBI:456216"/>
    </reaction>
    <physiologicalReaction direction="left-to-right" evidence="28">
        <dbReference type="Rhea" id="RHEA:66185"/>
    </physiologicalReaction>
</comment>
<feature type="domain" description="ABC transmembrane type-1" evidence="38">
    <location>
        <begin position="93"/>
        <end position="358"/>
    </location>
</feature>
<comment type="caution">
    <text evidence="39">The sequence shown here is derived from an EMBL/GenBank/DDBJ whole genome shotgun (WGS) entry which is preliminary data.</text>
</comment>
<feature type="transmembrane region" description="Helical" evidence="36">
    <location>
        <begin position="91"/>
        <end position="114"/>
    </location>
</feature>
<dbReference type="InterPro" id="IPR036640">
    <property type="entry name" value="ABC1_TM_sf"/>
</dbReference>
<dbReference type="PANTHER" id="PTHR24223:SF357">
    <property type="entry name" value="ATP-BINDING CASSETTE SUB-FAMILY C MEMBER 4"/>
    <property type="match status" value="1"/>
</dbReference>